<reference evidence="2 3" key="1">
    <citation type="submission" date="2017-02" db="EMBL/GenBank/DDBJ databases">
        <title>Draft genome of Saccharomonospora sp. 154.</title>
        <authorList>
            <person name="Alonso-Carmona G.S."/>
            <person name="De La Haba R."/>
            <person name="Vera-Gargallo B."/>
            <person name="Sandoval-Trujillo A.H."/>
            <person name="Ramirez-Duran N."/>
            <person name="Ventosa A."/>
        </authorList>
    </citation>
    <scope>NUCLEOTIDE SEQUENCE [LARGE SCALE GENOMIC DNA]</scope>
    <source>
        <strain evidence="2 3">LRS4.154</strain>
    </source>
</reference>
<accession>A0A1V9A686</accession>
<organism evidence="2 3">
    <name type="scientific">Saccharomonospora piscinae</name>
    <dbReference type="NCBI Taxonomy" id="687388"/>
    <lineage>
        <taxon>Bacteria</taxon>
        <taxon>Bacillati</taxon>
        <taxon>Actinomycetota</taxon>
        <taxon>Actinomycetes</taxon>
        <taxon>Pseudonocardiales</taxon>
        <taxon>Pseudonocardiaceae</taxon>
        <taxon>Saccharomonospora</taxon>
    </lineage>
</organism>
<evidence type="ECO:0000313" key="2">
    <source>
        <dbReference type="EMBL" id="OQO92601.1"/>
    </source>
</evidence>
<keyword evidence="3" id="KW-1185">Reference proteome</keyword>
<feature type="domain" description="SnoaL-like" evidence="1">
    <location>
        <begin position="5"/>
        <end position="105"/>
    </location>
</feature>
<dbReference type="Pfam" id="PF12680">
    <property type="entry name" value="SnoaL_2"/>
    <property type="match status" value="1"/>
</dbReference>
<comment type="caution">
    <text evidence="2">The sequence shown here is derived from an EMBL/GenBank/DDBJ whole genome shotgun (WGS) entry which is preliminary data.</text>
</comment>
<dbReference type="InterPro" id="IPR037401">
    <property type="entry name" value="SnoaL-like"/>
</dbReference>
<dbReference type="STRING" id="1962155.B1813_10535"/>
<dbReference type="Gene3D" id="3.10.450.50">
    <property type="match status" value="1"/>
</dbReference>
<dbReference type="EMBL" id="MWIH01000005">
    <property type="protein sequence ID" value="OQO92601.1"/>
    <property type="molecule type" value="Genomic_DNA"/>
</dbReference>
<dbReference type="Proteomes" id="UP000192591">
    <property type="component" value="Unassembled WGS sequence"/>
</dbReference>
<proteinExistence type="predicted"/>
<dbReference type="InterPro" id="IPR032710">
    <property type="entry name" value="NTF2-like_dom_sf"/>
</dbReference>
<gene>
    <name evidence="2" type="ORF">B1813_10535</name>
</gene>
<sequence length="116" mass="12773">MNDIVERYLATWNAVGADRAHLLASHWSASVTYVDPLAAVRGHSGVSAMIDEVHAQFPGFVFTQLGEVDAHHQQLRFRWGLGPEGDEPVVIGFDVVVLDEDGRIHDVRGFLDKVPA</sequence>
<name>A0A1V9A686_SACPI</name>
<dbReference type="SUPFAM" id="SSF54427">
    <property type="entry name" value="NTF2-like"/>
    <property type="match status" value="1"/>
</dbReference>
<dbReference type="AlphaFoldDB" id="A0A1V9A686"/>
<evidence type="ECO:0000259" key="1">
    <source>
        <dbReference type="Pfam" id="PF12680"/>
    </source>
</evidence>
<dbReference type="RefSeq" id="WP_081191641.1">
    <property type="nucleotide sequence ID" value="NZ_MWIH01000005.1"/>
</dbReference>
<evidence type="ECO:0000313" key="3">
    <source>
        <dbReference type="Proteomes" id="UP000192591"/>
    </source>
</evidence>
<protein>
    <submittedName>
        <fullName evidence="2">Polyketide cyclase</fullName>
    </submittedName>
</protein>